<evidence type="ECO:0000313" key="1">
    <source>
        <dbReference type="EMBL" id="VAW31572.1"/>
    </source>
</evidence>
<proteinExistence type="predicted"/>
<sequence>MNVDKLRARLQPNRKKIMVSIRMPEDVIADLKQIAPLLGFSGYQPLMRAYIGQGLRVDLERLDQETEFAKLVGSLRRQGVGEDVLVTAVAEAKAEYRINPDVSKPESN</sequence>
<dbReference type="AlphaFoldDB" id="A0A3B0UYL8"/>
<organism evidence="1">
    <name type="scientific">hydrothermal vent metagenome</name>
    <dbReference type="NCBI Taxonomy" id="652676"/>
    <lineage>
        <taxon>unclassified sequences</taxon>
        <taxon>metagenomes</taxon>
        <taxon>ecological metagenomes</taxon>
    </lineage>
</organism>
<gene>
    <name evidence="1" type="ORF">MNBD_CHLOROFLEXI01-4393</name>
</gene>
<dbReference type="EMBL" id="UOEU01000251">
    <property type="protein sequence ID" value="VAW31572.1"/>
    <property type="molecule type" value="Genomic_DNA"/>
</dbReference>
<accession>A0A3B0UYL8</accession>
<name>A0A3B0UYL8_9ZZZZ</name>
<evidence type="ECO:0008006" key="2">
    <source>
        <dbReference type="Google" id="ProtNLM"/>
    </source>
</evidence>
<reference evidence="1" key="1">
    <citation type="submission" date="2018-06" db="EMBL/GenBank/DDBJ databases">
        <authorList>
            <person name="Zhirakovskaya E."/>
        </authorList>
    </citation>
    <scope>NUCLEOTIDE SEQUENCE</scope>
</reference>
<protein>
    <recommendedName>
        <fullName evidence="2">CopG family transcriptional regulator</fullName>
    </recommendedName>
</protein>